<keyword evidence="6" id="KW-0249">Electron transport</keyword>
<evidence type="ECO:0000256" key="7">
    <source>
        <dbReference type="ARBA" id="ARBA00023008"/>
    </source>
</evidence>
<dbReference type="PANTHER" id="PTHR36507">
    <property type="entry name" value="BLL1555 PROTEIN"/>
    <property type="match status" value="1"/>
</dbReference>
<comment type="cofactor">
    <cofactor evidence="1">
        <name>Cu cation</name>
        <dbReference type="ChEBI" id="CHEBI:23378"/>
    </cofactor>
</comment>
<dbReference type="Pfam" id="PF00127">
    <property type="entry name" value="Copper-bind"/>
    <property type="match status" value="1"/>
</dbReference>
<dbReference type="RefSeq" id="WP_340360044.1">
    <property type="nucleotide sequence ID" value="NZ_JBBKZU010000015.1"/>
</dbReference>
<gene>
    <name evidence="10" type="ORF">WKW77_27340</name>
</gene>
<evidence type="ECO:0000256" key="5">
    <source>
        <dbReference type="ARBA" id="ARBA00022764"/>
    </source>
</evidence>
<accession>A0ABU8VNB7</accession>
<evidence type="ECO:0000256" key="4">
    <source>
        <dbReference type="ARBA" id="ARBA00022723"/>
    </source>
</evidence>
<dbReference type="PROSITE" id="PS51257">
    <property type="entry name" value="PROKAR_LIPOPROTEIN"/>
    <property type="match status" value="1"/>
</dbReference>
<dbReference type="PRINTS" id="PR00155">
    <property type="entry name" value="AMICYANIN"/>
</dbReference>
<comment type="subcellular location">
    <subcellularLocation>
        <location evidence="2">Periplasm</location>
    </subcellularLocation>
</comment>
<evidence type="ECO:0000259" key="9">
    <source>
        <dbReference type="Pfam" id="PF00127"/>
    </source>
</evidence>
<protein>
    <submittedName>
        <fullName evidence="10">Plastocyanin/azurin family copper-binding protein</fullName>
    </submittedName>
</protein>
<dbReference type="PANTHER" id="PTHR36507:SF1">
    <property type="entry name" value="BLL1555 PROTEIN"/>
    <property type="match status" value="1"/>
</dbReference>
<dbReference type="InterPro" id="IPR002386">
    <property type="entry name" value="Amicyanin/Pseudoazurin"/>
</dbReference>
<reference evidence="10 11" key="1">
    <citation type="submission" date="2024-03" db="EMBL/GenBank/DDBJ databases">
        <title>Novel species of the genus Variovorax.</title>
        <authorList>
            <person name="Liu Q."/>
            <person name="Xin Y.-H."/>
        </authorList>
    </citation>
    <scope>NUCLEOTIDE SEQUENCE [LARGE SCALE GENOMIC DNA]</scope>
    <source>
        <strain evidence="10 11">KACC 18899</strain>
    </source>
</reference>
<evidence type="ECO:0000256" key="6">
    <source>
        <dbReference type="ARBA" id="ARBA00022982"/>
    </source>
</evidence>
<organism evidence="10 11">
    <name type="scientific">Variovorax ureilyticus</name>
    <dbReference type="NCBI Taxonomy" id="1836198"/>
    <lineage>
        <taxon>Bacteria</taxon>
        <taxon>Pseudomonadati</taxon>
        <taxon>Pseudomonadota</taxon>
        <taxon>Betaproteobacteria</taxon>
        <taxon>Burkholderiales</taxon>
        <taxon>Comamonadaceae</taxon>
        <taxon>Variovorax</taxon>
    </lineage>
</organism>
<dbReference type="Proteomes" id="UP001365846">
    <property type="component" value="Unassembled WGS sequence"/>
</dbReference>
<evidence type="ECO:0000313" key="11">
    <source>
        <dbReference type="Proteomes" id="UP001365846"/>
    </source>
</evidence>
<keyword evidence="11" id="KW-1185">Reference proteome</keyword>
<evidence type="ECO:0000256" key="3">
    <source>
        <dbReference type="ARBA" id="ARBA00022448"/>
    </source>
</evidence>
<dbReference type="InterPro" id="IPR000923">
    <property type="entry name" value="BlueCu_1"/>
</dbReference>
<comment type="caution">
    <text evidence="10">The sequence shown here is derived from an EMBL/GenBank/DDBJ whole genome shotgun (WGS) entry which is preliminary data.</text>
</comment>
<keyword evidence="7" id="KW-0186">Copper</keyword>
<evidence type="ECO:0000256" key="1">
    <source>
        <dbReference type="ARBA" id="ARBA00001935"/>
    </source>
</evidence>
<keyword evidence="3" id="KW-0813">Transport</keyword>
<keyword evidence="5" id="KW-0574">Periplasm</keyword>
<evidence type="ECO:0000256" key="2">
    <source>
        <dbReference type="ARBA" id="ARBA00004418"/>
    </source>
</evidence>
<proteinExistence type="predicted"/>
<dbReference type="EMBL" id="JBBKZU010000015">
    <property type="protein sequence ID" value="MEJ8814816.1"/>
    <property type="molecule type" value="Genomic_DNA"/>
</dbReference>
<name>A0ABU8VNB7_9BURK</name>
<feature type="chain" id="PRO_5046395113" evidence="8">
    <location>
        <begin position="31"/>
        <end position="118"/>
    </location>
</feature>
<keyword evidence="4" id="KW-0479">Metal-binding</keyword>
<sequence length="118" mass="12705">MFHRSHLKLWGAGIALIACVAAGLSASAAADAVTTVDVSKFAFGPREITIAPGARVRWINHDEVPHTVASAQGQEKVIGSKALDTDDQYEAAFPKEGDYAYFCTVHPFMTGVVHVHKR</sequence>
<feature type="signal peptide" evidence="8">
    <location>
        <begin position="1"/>
        <end position="30"/>
    </location>
</feature>
<dbReference type="Gene3D" id="2.60.40.420">
    <property type="entry name" value="Cupredoxins - blue copper proteins"/>
    <property type="match status" value="1"/>
</dbReference>
<dbReference type="InterPro" id="IPR008972">
    <property type="entry name" value="Cupredoxin"/>
</dbReference>
<dbReference type="InterPro" id="IPR052721">
    <property type="entry name" value="ET_Amicyanin"/>
</dbReference>
<keyword evidence="8" id="KW-0732">Signal</keyword>
<feature type="domain" description="Blue (type 1) copper" evidence="9">
    <location>
        <begin position="33"/>
        <end position="115"/>
    </location>
</feature>
<evidence type="ECO:0000313" key="10">
    <source>
        <dbReference type="EMBL" id="MEJ8814816.1"/>
    </source>
</evidence>
<dbReference type="SUPFAM" id="SSF49503">
    <property type="entry name" value="Cupredoxins"/>
    <property type="match status" value="1"/>
</dbReference>
<evidence type="ECO:0000256" key="8">
    <source>
        <dbReference type="SAM" id="SignalP"/>
    </source>
</evidence>